<dbReference type="InterPro" id="IPR015421">
    <property type="entry name" value="PyrdxlP-dep_Trfase_major"/>
</dbReference>
<dbReference type="SUPFAM" id="SSF53383">
    <property type="entry name" value="PLP-dependent transferases"/>
    <property type="match status" value="1"/>
</dbReference>
<keyword evidence="4" id="KW-1185">Reference proteome</keyword>
<accession>A0A2U9IKV3</accession>
<dbReference type="InterPro" id="IPR000192">
    <property type="entry name" value="Aminotrans_V_dom"/>
</dbReference>
<name>A0A2U9IKV3_9CREN</name>
<dbReference type="OrthoDB" id="5817at2157"/>
<dbReference type="Proteomes" id="UP000248410">
    <property type="component" value="Chromosome"/>
</dbReference>
<evidence type="ECO:0000256" key="1">
    <source>
        <dbReference type="ARBA" id="ARBA00022898"/>
    </source>
</evidence>
<proteinExistence type="predicted"/>
<evidence type="ECO:0000313" key="3">
    <source>
        <dbReference type="EMBL" id="AWR96554.1"/>
    </source>
</evidence>
<dbReference type="KEGG" id="asul:DFR86_02645"/>
<dbReference type="RefSeq" id="WP_110379444.1">
    <property type="nucleotide sequence ID" value="NZ_CP029288.2"/>
</dbReference>
<dbReference type="Gene3D" id="3.90.1150.10">
    <property type="entry name" value="Aspartate Aminotransferase, domain 1"/>
    <property type="match status" value="1"/>
</dbReference>
<sequence length="370" mass="41687">MFCIDFRNQVPITKNLIYLNHAAISPTPLEVLFESFRYLYQVSNYGSIANNEEEKDEFLKIRQNIGYLINANPEEISLVPNTSYGVNIVAYGLTLEKGDNIVTDSLEFPATVYPFLKLKNKGIETRIVKVSVDNFEQNIIDNIDENTRLVSISHVSFNTGLKVDVKKIVEKARKVKALVLLDIIQSAGVVKIDVKELNVDFAVAGGYKWLMSPQGSGFLYVREGLIGDPPFYGWKSSREYLKFDPTQFELERGPRRFEIGTIDIAANLGLSKSTEIINSHKVEIEKRVDYLSSYAIDIAEDKGLEVITPKKKKAGIVVIRASDSKKIAERLAEKKIIVSPRGEGIRISAHFYNTEDEIEKTINLLSQEVS</sequence>
<keyword evidence="1" id="KW-0663">Pyridoxal phosphate</keyword>
<dbReference type="PANTHER" id="PTHR43586">
    <property type="entry name" value="CYSTEINE DESULFURASE"/>
    <property type="match status" value="1"/>
</dbReference>
<dbReference type="EMBL" id="CP029288">
    <property type="protein sequence ID" value="AWR96554.1"/>
    <property type="molecule type" value="Genomic_DNA"/>
</dbReference>
<evidence type="ECO:0000313" key="4">
    <source>
        <dbReference type="Proteomes" id="UP000248410"/>
    </source>
</evidence>
<organism evidence="3 4">
    <name type="scientific">Acidianus sulfidivorans JP7</name>
    <dbReference type="NCBI Taxonomy" id="619593"/>
    <lineage>
        <taxon>Archaea</taxon>
        <taxon>Thermoproteota</taxon>
        <taxon>Thermoprotei</taxon>
        <taxon>Sulfolobales</taxon>
        <taxon>Sulfolobaceae</taxon>
        <taxon>Acidianus</taxon>
    </lineage>
</organism>
<evidence type="ECO:0000259" key="2">
    <source>
        <dbReference type="Pfam" id="PF00266"/>
    </source>
</evidence>
<dbReference type="Pfam" id="PF00266">
    <property type="entry name" value="Aminotran_5"/>
    <property type="match status" value="1"/>
</dbReference>
<dbReference type="Gene3D" id="3.40.640.10">
    <property type="entry name" value="Type I PLP-dependent aspartate aminotransferase-like (Major domain)"/>
    <property type="match status" value="1"/>
</dbReference>
<protein>
    <submittedName>
        <fullName evidence="3">Cysteine desulfurase</fullName>
    </submittedName>
</protein>
<dbReference type="InterPro" id="IPR015422">
    <property type="entry name" value="PyrdxlP-dep_Trfase_small"/>
</dbReference>
<dbReference type="InterPro" id="IPR015424">
    <property type="entry name" value="PyrdxlP-dep_Trfase"/>
</dbReference>
<gene>
    <name evidence="3" type="ORF">DFR86_02645</name>
</gene>
<feature type="domain" description="Aminotransferase class V" evidence="2">
    <location>
        <begin position="17"/>
        <end position="359"/>
    </location>
</feature>
<dbReference type="GeneID" id="36836832"/>
<dbReference type="PANTHER" id="PTHR43586:SF8">
    <property type="entry name" value="CYSTEINE DESULFURASE 1, CHLOROPLASTIC"/>
    <property type="match status" value="1"/>
</dbReference>
<dbReference type="AlphaFoldDB" id="A0A2U9IKV3"/>
<reference evidence="3 4" key="1">
    <citation type="submission" date="2018-05" db="EMBL/GenBank/DDBJ databases">
        <title>Complete Genome Sequences of Extremely Thermoacidophilic, Metal-Mobilizing Type-Strain Members of the Archaeal Family Sulfolobaceae: Acidianus brierleyi DSM-1651T, Acidianus sulfidivorans DSM-18786T, Metallosphaera hakonensis DSM-7519T, and Metallosphaera prunae DSM-10039T.</title>
        <authorList>
            <person name="Counts J.A."/>
            <person name="Kelly R.M."/>
        </authorList>
    </citation>
    <scope>NUCLEOTIDE SEQUENCE [LARGE SCALE GENOMIC DNA]</scope>
    <source>
        <strain evidence="3 4">JP7</strain>
    </source>
</reference>